<accession>A0ABW1L4C3</accession>
<dbReference type="Proteomes" id="UP001596170">
    <property type="component" value="Unassembled WGS sequence"/>
</dbReference>
<gene>
    <name evidence="2" type="ORF">ACFPYN_01685</name>
</gene>
<evidence type="ECO:0008006" key="4">
    <source>
        <dbReference type="Google" id="ProtNLM"/>
    </source>
</evidence>
<name>A0ABW1L4C3_9BACL</name>
<evidence type="ECO:0000313" key="3">
    <source>
        <dbReference type="Proteomes" id="UP001596170"/>
    </source>
</evidence>
<feature type="transmembrane region" description="Helical" evidence="1">
    <location>
        <begin position="6"/>
        <end position="23"/>
    </location>
</feature>
<proteinExistence type="predicted"/>
<evidence type="ECO:0000256" key="1">
    <source>
        <dbReference type="SAM" id="Phobius"/>
    </source>
</evidence>
<keyword evidence="1" id="KW-0812">Transmembrane</keyword>
<reference evidence="3" key="1">
    <citation type="journal article" date="2019" name="Int. J. Syst. Evol. Microbiol.">
        <title>The Global Catalogue of Microorganisms (GCM) 10K type strain sequencing project: providing services to taxonomists for standard genome sequencing and annotation.</title>
        <authorList>
            <consortium name="The Broad Institute Genomics Platform"/>
            <consortium name="The Broad Institute Genome Sequencing Center for Infectious Disease"/>
            <person name="Wu L."/>
            <person name="Ma J."/>
        </authorList>
    </citation>
    <scope>NUCLEOTIDE SEQUENCE [LARGE SCALE GENOMIC DNA]</scope>
    <source>
        <strain evidence="3">CCUG 54527</strain>
    </source>
</reference>
<keyword evidence="1" id="KW-1133">Transmembrane helix</keyword>
<organism evidence="2 3">
    <name type="scientific">Paenisporosarcina macmurdoensis</name>
    <dbReference type="NCBI Taxonomy" id="212659"/>
    <lineage>
        <taxon>Bacteria</taxon>
        <taxon>Bacillati</taxon>
        <taxon>Bacillota</taxon>
        <taxon>Bacilli</taxon>
        <taxon>Bacillales</taxon>
        <taxon>Caryophanaceae</taxon>
        <taxon>Paenisporosarcina</taxon>
    </lineage>
</organism>
<evidence type="ECO:0000313" key="2">
    <source>
        <dbReference type="EMBL" id="MFC6038153.1"/>
    </source>
</evidence>
<dbReference type="EMBL" id="JBHSRI010000002">
    <property type="protein sequence ID" value="MFC6038153.1"/>
    <property type="molecule type" value="Genomic_DNA"/>
</dbReference>
<feature type="transmembrane region" description="Helical" evidence="1">
    <location>
        <begin position="56"/>
        <end position="75"/>
    </location>
</feature>
<keyword evidence="1" id="KW-0472">Membrane</keyword>
<sequence length="80" mass="9064">MGLWAWPLLGVIVIICAIGYYATRRIMVFERKREQTNDAPIPAAIKDHPMTLNPIFLVYVAALVFVIVLIGYFYATSSPY</sequence>
<keyword evidence="3" id="KW-1185">Reference proteome</keyword>
<comment type="caution">
    <text evidence="2">The sequence shown here is derived from an EMBL/GenBank/DDBJ whole genome shotgun (WGS) entry which is preliminary data.</text>
</comment>
<protein>
    <recommendedName>
        <fullName evidence="4">Short-chain dehydrogenase</fullName>
    </recommendedName>
</protein>
<dbReference type="RefSeq" id="WP_377732156.1">
    <property type="nucleotide sequence ID" value="NZ_JBHSRI010000002.1"/>
</dbReference>